<dbReference type="InterPro" id="IPR001564">
    <property type="entry name" value="Nucleoside_diP_kinase"/>
</dbReference>
<evidence type="ECO:0000256" key="13">
    <source>
        <dbReference type="PROSITE-ProRule" id="PRU00706"/>
    </source>
</evidence>
<dbReference type="PRINTS" id="PR01243">
    <property type="entry name" value="NUCDPKINASE"/>
</dbReference>
<name>A0A1I7FEA6_9FIRM</name>
<dbReference type="InterPro" id="IPR023005">
    <property type="entry name" value="Nucleoside_diP_kinase_AS"/>
</dbReference>
<accession>A0A1I7FEA6</accession>
<dbReference type="GO" id="GO:0004550">
    <property type="term" value="F:nucleoside diphosphate kinase activity"/>
    <property type="evidence" value="ECO:0007669"/>
    <property type="project" value="UniProtKB-UniRule"/>
</dbReference>
<evidence type="ECO:0000256" key="11">
    <source>
        <dbReference type="ARBA" id="ARBA00023080"/>
    </source>
</evidence>
<dbReference type="Pfam" id="PF00334">
    <property type="entry name" value="NDK"/>
    <property type="match status" value="1"/>
</dbReference>
<dbReference type="PROSITE" id="PS51374">
    <property type="entry name" value="NDPK_LIKE"/>
    <property type="match status" value="1"/>
</dbReference>
<keyword evidence="12" id="KW-0597">Phosphoprotein</keyword>
<feature type="binding site" evidence="12">
    <location>
        <position position="93"/>
    </location>
    <ligand>
        <name>ATP</name>
        <dbReference type="ChEBI" id="CHEBI:30616"/>
    </ligand>
</feature>
<feature type="binding site" evidence="12">
    <location>
        <position position="114"/>
    </location>
    <ligand>
        <name>ATP</name>
        <dbReference type="ChEBI" id="CHEBI:30616"/>
    </ligand>
</feature>
<sequence length="137" mass="15725">MGMERTYIMLKPDCVNRGLMGEVIRRIEQKGFRITAMKMMMLDEPILREHYAHIADQPWFPETLEYMTSGPVVAMIVEGKYAISGMRKLMGKTKYQDAEPGTIRGDFAESTTRNIIHGSDSEENAKIEIRRFFGEDA</sequence>
<evidence type="ECO:0000256" key="6">
    <source>
        <dbReference type="ARBA" id="ARBA00022723"/>
    </source>
</evidence>
<dbReference type="GO" id="GO:0006183">
    <property type="term" value="P:GTP biosynthetic process"/>
    <property type="evidence" value="ECO:0007669"/>
    <property type="project" value="UniProtKB-UniRule"/>
</dbReference>
<evidence type="ECO:0000256" key="7">
    <source>
        <dbReference type="ARBA" id="ARBA00022741"/>
    </source>
</evidence>
<keyword evidence="8 12" id="KW-0418">Kinase</keyword>
<feature type="domain" description="Nucleoside diphosphate kinase-like" evidence="16">
    <location>
        <begin position="3"/>
        <end position="136"/>
    </location>
</feature>
<evidence type="ECO:0000256" key="8">
    <source>
        <dbReference type="ARBA" id="ARBA00022777"/>
    </source>
</evidence>
<evidence type="ECO:0000259" key="16">
    <source>
        <dbReference type="SMART" id="SM00562"/>
    </source>
</evidence>
<evidence type="ECO:0000256" key="14">
    <source>
        <dbReference type="RuleBase" id="RU004011"/>
    </source>
</evidence>
<dbReference type="AlphaFoldDB" id="A0A1I7FEA6"/>
<comment type="similarity">
    <text evidence="2 12 13 14">Belongs to the NDK family.</text>
</comment>
<feature type="binding site" evidence="12">
    <location>
        <position position="87"/>
    </location>
    <ligand>
        <name>ATP</name>
        <dbReference type="ChEBI" id="CHEBI:30616"/>
    </ligand>
</feature>
<evidence type="ECO:0000256" key="3">
    <source>
        <dbReference type="ARBA" id="ARBA00012966"/>
    </source>
</evidence>
<dbReference type="SMART" id="SM00562">
    <property type="entry name" value="NDK"/>
    <property type="match status" value="1"/>
</dbReference>
<dbReference type="FunFam" id="3.30.70.141:FF:000003">
    <property type="entry name" value="Nucleoside diphosphate kinase"/>
    <property type="match status" value="1"/>
</dbReference>
<keyword evidence="11 12" id="KW-0546">Nucleotide metabolism</keyword>
<dbReference type="HAMAP" id="MF_00451">
    <property type="entry name" value="NDP_kinase"/>
    <property type="match status" value="1"/>
</dbReference>
<feature type="binding site" evidence="12">
    <location>
        <position position="104"/>
    </location>
    <ligand>
        <name>ATP</name>
        <dbReference type="ChEBI" id="CHEBI:30616"/>
    </ligand>
</feature>
<dbReference type="STRING" id="155865.SAMN05216515_10181"/>
<comment type="catalytic activity">
    <reaction evidence="12">
        <text>a ribonucleoside 5'-diphosphate + ATP = a ribonucleoside 5'-triphosphate + ADP</text>
        <dbReference type="Rhea" id="RHEA:18113"/>
        <dbReference type="ChEBI" id="CHEBI:30616"/>
        <dbReference type="ChEBI" id="CHEBI:57930"/>
        <dbReference type="ChEBI" id="CHEBI:61557"/>
        <dbReference type="ChEBI" id="CHEBI:456216"/>
        <dbReference type="EC" id="2.7.4.6"/>
    </reaction>
</comment>
<evidence type="ECO:0000256" key="12">
    <source>
        <dbReference type="HAMAP-Rule" id="MF_00451"/>
    </source>
</evidence>
<keyword evidence="12" id="KW-0963">Cytoplasm</keyword>
<comment type="caution">
    <text evidence="12 13">Lacks conserved residue(s) required for the propagation of feature annotation.</text>
</comment>
<dbReference type="RefSeq" id="WP_090162861.1">
    <property type="nucleotide sequence ID" value="NZ_CACVNK010000039.1"/>
</dbReference>
<dbReference type="GO" id="GO:0006241">
    <property type="term" value="P:CTP biosynthetic process"/>
    <property type="evidence" value="ECO:0007669"/>
    <property type="project" value="UniProtKB-UniRule"/>
</dbReference>
<feature type="binding site" evidence="12">
    <location>
        <position position="11"/>
    </location>
    <ligand>
        <name>ATP</name>
        <dbReference type="ChEBI" id="CHEBI:30616"/>
    </ligand>
</feature>
<protein>
    <recommendedName>
        <fullName evidence="4 12">Nucleoside diphosphate kinase</fullName>
        <shortName evidence="12">NDK</shortName>
        <shortName evidence="12">NDP kinase</shortName>
        <ecNumber evidence="3 12">2.7.4.6</ecNumber>
    </recommendedName>
    <alternativeName>
        <fullName evidence="12">Nucleoside-2-P kinase</fullName>
    </alternativeName>
</protein>
<dbReference type="NCBIfam" id="NF001908">
    <property type="entry name" value="PRK00668.1"/>
    <property type="match status" value="1"/>
</dbReference>
<comment type="cofactor">
    <cofactor evidence="1 12">
        <name>Mg(2+)</name>
        <dbReference type="ChEBI" id="CHEBI:18420"/>
    </cofactor>
</comment>
<evidence type="ECO:0000313" key="18">
    <source>
        <dbReference type="Proteomes" id="UP000198817"/>
    </source>
</evidence>
<evidence type="ECO:0000313" key="17">
    <source>
        <dbReference type="EMBL" id="SFU34509.1"/>
    </source>
</evidence>
<comment type="function">
    <text evidence="12">Major role in the synthesis of nucleoside triphosphates other than ATP. The ATP gamma phosphate is transferred to the NDP beta phosphate via a ping-pong mechanism, using a phosphorylated active-site intermediate.</text>
</comment>
<dbReference type="OrthoDB" id="9801161at2"/>
<evidence type="ECO:0000256" key="15">
    <source>
        <dbReference type="RuleBase" id="RU004013"/>
    </source>
</evidence>
<dbReference type="InterPro" id="IPR036850">
    <property type="entry name" value="NDK-like_dom_sf"/>
</dbReference>
<evidence type="ECO:0000256" key="9">
    <source>
        <dbReference type="ARBA" id="ARBA00022840"/>
    </source>
</evidence>
<keyword evidence="7 12" id="KW-0547">Nucleotide-binding</keyword>
<dbReference type="EC" id="2.7.4.6" evidence="3 12"/>
<keyword evidence="18" id="KW-1185">Reference proteome</keyword>
<dbReference type="PROSITE" id="PS00469">
    <property type="entry name" value="NDPK"/>
    <property type="match status" value="1"/>
</dbReference>
<evidence type="ECO:0000256" key="1">
    <source>
        <dbReference type="ARBA" id="ARBA00001946"/>
    </source>
</evidence>
<reference evidence="17 18" key="1">
    <citation type="submission" date="2016-10" db="EMBL/GenBank/DDBJ databases">
        <authorList>
            <person name="de Groot N.N."/>
        </authorList>
    </citation>
    <scope>NUCLEOTIDE SEQUENCE [LARGE SCALE GENOMIC DNA]</scope>
    <source>
        <strain evidence="17 18">KHGC13</strain>
    </source>
</reference>
<dbReference type="GO" id="GO:0005737">
    <property type="term" value="C:cytoplasm"/>
    <property type="evidence" value="ECO:0007669"/>
    <property type="project" value="UniProtKB-SubCell"/>
</dbReference>
<dbReference type="Proteomes" id="UP000198817">
    <property type="component" value="Unassembled WGS sequence"/>
</dbReference>
<dbReference type="Gene3D" id="3.30.70.141">
    <property type="entry name" value="Nucleoside diphosphate kinase-like domain"/>
    <property type="match status" value="1"/>
</dbReference>
<keyword evidence="10 12" id="KW-0460">Magnesium</keyword>
<dbReference type="InterPro" id="IPR034907">
    <property type="entry name" value="NDK-like_dom"/>
</dbReference>
<feature type="active site" description="Pros-phosphohistidine intermediate" evidence="12">
    <location>
        <position position="117"/>
    </location>
</feature>
<evidence type="ECO:0000256" key="10">
    <source>
        <dbReference type="ARBA" id="ARBA00022842"/>
    </source>
</evidence>
<dbReference type="GO" id="GO:0046872">
    <property type="term" value="F:metal ion binding"/>
    <property type="evidence" value="ECO:0007669"/>
    <property type="project" value="UniProtKB-KW"/>
</dbReference>
<organism evidence="17 18">
    <name type="scientific">Eubacterium pyruvativorans</name>
    <dbReference type="NCBI Taxonomy" id="155865"/>
    <lineage>
        <taxon>Bacteria</taxon>
        <taxon>Bacillati</taxon>
        <taxon>Bacillota</taxon>
        <taxon>Clostridia</taxon>
        <taxon>Eubacteriales</taxon>
        <taxon>Eubacteriaceae</taxon>
        <taxon>Eubacterium</taxon>
    </lineage>
</organism>
<comment type="subunit">
    <text evidence="12">Homotetramer.</text>
</comment>
<dbReference type="GeneID" id="78354305"/>
<comment type="catalytic activity">
    <reaction evidence="12 15">
        <text>a 2'-deoxyribonucleoside 5'-diphosphate + ATP = a 2'-deoxyribonucleoside 5'-triphosphate + ADP</text>
        <dbReference type="Rhea" id="RHEA:44640"/>
        <dbReference type="ChEBI" id="CHEBI:30616"/>
        <dbReference type="ChEBI" id="CHEBI:61560"/>
        <dbReference type="ChEBI" id="CHEBI:73316"/>
        <dbReference type="ChEBI" id="CHEBI:456216"/>
        <dbReference type="EC" id="2.7.4.6"/>
    </reaction>
</comment>
<dbReference type="PANTHER" id="PTHR11349">
    <property type="entry name" value="NUCLEOSIDE DIPHOSPHATE KINASE"/>
    <property type="match status" value="1"/>
</dbReference>
<evidence type="ECO:0000256" key="4">
    <source>
        <dbReference type="ARBA" id="ARBA00017632"/>
    </source>
</evidence>
<comment type="subcellular location">
    <subcellularLocation>
        <location evidence="12">Cytoplasm</location>
    </subcellularLocation>
</comment>
<proteinExistence type="inferred from homology"/>
<dbReference type="GO" id="GO:0005524">
    <property type="term" value="F:ATP binding"/>
    <property type="evidence" value="ECO:0007669"/>
    <property type="project" value="UniProtKB-UniRule"/>
</dbReference>
<keyword evidence="6 12" id="KW-0479">Metal-binding</keyword>
<dbReference type="GO" id="GO:0006228">
    <property type="term" value="P:UTP biosynthetic process"/>
    <property type="evidence" value="ECO:0007669"/>
    <property type="project" value="UniProtKB-UniRule"/>
</dbReference>
<keyword evidence="5 12" id="KW-0808">Transferase</keyword>
<dbReference type="EMBL" id="FPBT01000002">
    <property type="protein sequence ID" value="SFU34509.1"/>
    <property type="molecule type" value="Genomic_DNA"/>
</dbReference>
<gene>
    <name evidence="12" type="primary">ndk</name>
    <name evidence="17" type="ORF">SAMN05216508_10286</name>
</gene>
<dbReference type="SUPFAM" id="SSF54919">
    <property type="entry name" value="Nucleoside diphosphate kinase, NDK"/>
    <property type="match status" value="1"/>
</dbReference>
<evidence type="ECO:0000256" key="2">
    <source>
        <dbReference type="ARBA" id="ARBA00008142"/>
    </source>
</evidence>
<dbReference type="CDD" id="cd04413">
    <property type="entry name" value="NDPk_I"/>
    <property type="match status" value="1"/>
</dbReference>
<evidence type="ECO:0000256" key="5">
    <source>
        <dbReference type="ARBA" id="ARBA00022679"/>
    </source>
</evidence>
<keyword evidence="9 12" id="KW-0067">ATP-binding</keyword>